<evidence type="ECO:0000256" key="1">
    <source>
        <dbReference type="SAM" id="Phobius"/>
    </source>
</evidence>
<feature type="transmembrane region" description="Helical" evidence="1">
    <location>
        <begin position="25"/>
        <end position="47"/>
    </location>
</feature>
<reference evidence="2 3" key="1">
    <citation type="submission" date="2019-07" db="EMBL/GenBank/DDBJ databases">
        <authorList>
            <person name="Zhou L.-Y."/>
        </authorList>
    </citation>
    <scope>NUCLEOTIDE SEQUENCE [LARGE SCALE GENOMIC DNA]</scope>
    <source>
        <strain evidence="2 3">YIM 101269</strain>
    </source>
</reference>
<keyword evidence="2" id="KW-0762">Sugar transport</keyword>
<dbReference type="GO" id="GO:0005886">
    <property type="term" value="C:plasma membrane"/>
    <property type="evidence" value="ECO:0007669"/>
    <property type="project" value="TreeGrafter"/>
</dbReference>
<feature type="transmembrane region" description="Helical" evidence="1">
    <location>
        <begin position="321"/>
        <end position="340"/>
    </location>
</feature>
<feature type="transmembrane region" description="Helical" evidence="1">
    <location>
        <begin position="290"/>
        <end position="309"/>
    </location>
</feature>
<feature type="transmembrane region" description="Helical" evidence="1">
    <location>
        <begin position="346"/>
        <end position="364"/>
    </location>
</feature>
<feature type="transmembrane region" description="Helical" evidence="1">
    <location>
        <begin position="94"/>
        <end position="113"/>
    </location>
</feature>
<feature type="transmembrane region" description="Helical" evidence="1">
    <location>
        <begin position="119"/>
        <end position="141"/>
    </location>
</feature>
<organism evidence="2 3">
    <name type="scientific">Tessaracoccus rhinocerotis</name>
    <dbReference type="NCBI Taxonomy" id="1689449"/>
    <lineage>
        <taxon>Bacteria</taxon>
        <taxon>Bacillati</taxon>
        <taxon>Actinomycetota</taxon>
        <taxon>Actinomycetes</taxon>
        <taxon>Propionibacteriales</taxon>
        <taxon>Propionibacteriaceae</taxon>
        <taxon>Tessaracoccus</taxon>
    </lineage>
</organism>
<comment type="caution">
    <text evidence="2">The sequence shown here is derived from an EMBL/GenBank/DDBJ whole genome shotgun (WGS) entry which is preliminary data.</text>
</comment>
<dbReference type="OrthoDB" id="9764596at2"/>
<dbReference type="PANTHER" id="PTHR11328">
    <property type="entry name" value="MAJOR FACILITATOR SUPERFAMILY DOMAIN-CONTAINING PROTEIN"/>
    <property type="match status" value="1"/>
</dbReference>
<dbReference type="InterPro" id="IPR036259">
    <property type="entry name" value="MFS_trans_sf"/>
</dbReference>
<dbReference type="Pfam" id="PF13347">
    <property type="entry name" value="MFS_2"/>
    <property type="match status" value="1"/>
</dbReference>
<feature type="transmembrane region" description="Helical" evidence="1">
    <location>
        <begin position="161"/>
        <end position="183"/>
    </location>
</feature>
<proteinExistence type="predicted"/>
<feature type="transmembrane region" description="Helical" evidence="1">
    <location>
        <begin position="265"/>
        <end position="284"/>
    </location>
</feature>
<dbReference type="AlphaFoldDB" id="A0A553JW65"/>
<dbReference type="InterPro" id="IPR039672">
    <property type="entry name" value="MFS_2"/>
</dbReference>
<protein>
    <submittedName>
        <fullName evidence="2">Sugar transporter</fullName>
    </submittedName>
</protein>
<dbReference type="GO" id="GO:0015293">
    <property type="term" value="F:symporter activity"/>
    <property type="evidence" value="ECO:0007669"/>
    <property type="project" value="InterPro"/>
</dbReference>
<dbReference type="EMBL" id="VKKG01000007">
    <property type="protein sequence ID" value="TRY16707.1"/>
    <property type="molecule type" value="Genomic_DNA"/>
</dbReference>
<name>A0A553JW65_9ACTN</name>
<feature type="transmembrane region" description="Helical" evidence="1">
    <location>
        <begin position="198"/>
        <end position="217"/>
    </location>
</feature>
<evidence type="ECO:0000313" key="2">
    <source>
        <dbReference type="EMBL" id="TRY16707.1"/>
    </source>
</evidence>
<dbReference type="PANTHER" id="PTHR11328:SF28">
    <property type="entry name" value="MAJOR FACILITATOR SUPERFAMILY DOMAIN-CONTAINING PROTEIN 12"/>
    <property type="match status" value="1"/>
</dbReference>
<gene>
    <name evidence="2" type="ORF">FOJ82_15050</name>
</gene>
<keyword evidence="1" id="KW-1133">Transmembrane helix</keyword>
<feature type="transmembrane region" description="Helical" evidence="1">
    <location>
        <begin position="441"/>
        <end position="464"/>
    </location>
</feature>
<dbReference type="SUPFAM" id="SSF103473">
    <property type="entry name" value="MFS general substrate transporter"/>
    <property type="match status" value="1"/>
</dbReference>
<feature type="transmembrane region" description="Helical" evidence="1">
    <location>
        <begin position="53"/>
        <end position="82"/>
    </location>
</feature>
<dbReference type="RefSeq" id="WP_143939321.1">
    <property type="nucleotide sequence ID" value="NZ_VKKG01000007.1"/>
</dbReference>
<feature type="transmembrane region" description="Helical" evidence="1">
    <location>
        <begin position="408"/>
        <end position="429"/>
    </location>
</feature>
<accession>A0A553JW65</accession>
<keyword evidence="2" id="KW-0813">Transport</keyword>
<dbReference type="Proteomes" id="UP000317638">
    <property type="component" value="Unassembled WGS sequence"/>
</dbReference>
<keyword evidence="1" id="KW-0472">Membrane</keyword>
<keyword evidence="1" id="KW-0812">Transmembrane</keyword>
<keyword evidence="3" id="KW-1185">Reference proteome</keyword>
<dbReference type="GO" id="GO:0008643">
    <property type="term" value="P:carbohydrate transport"/>
    <property type="evidence" value="ECO:0007669"/>
    <property type="project" value="InterPro"/>
</dbReference>
<evidence type="ECO:0000313" key="3">
    <source>
        <dbReference type="Proteomes" id="UP000317638"/>
    </source>
</evidence>
<sequence>MARTKKLTASEIDGVDYRRAKTWRIALSQANNGSAMIFYVLVGLMSYLQNAGYGIAVAVAGIILTVTRVLDGIIDPVLAIVMDKVNFRHGKLRFFMLVGWAIRSFAVLLLFVWGSDKGLGPVFFIAVYVVYIIGSSTNDIAGNMIPPVMTNDPKQRPTIQVWATIYAYLVPMLFTIVSTVAILPRHGNEYTVGMLQETALVFIASSLFFQILACVGVSEADKPENFAHITAKEEESGVSLKDMWSVLAHNGPFQRFLISAASDKLAQQVGAQAVVTTMLFGIMLGNIQLGTIMGLITMLPSIVFAIIGARHSGKHGARRSVVTWTWACLAAAVALVVFCLAVDTRAILTSIPLMIGFFGLYLLLNGAKMCVTTASGAMRADIVDHELDRSGKYLPAVVTATYNFIDQIVSSLGAAIALGSVALIGFRTVMPQPNDGLTTSILFVTLALFLGLPVLGWVCTLVAMRGYTLTREEMIEVQRRVSDKKAAVLTGAPEAEAVPQSVGLDGPETLG</sequence>